<protein>
    <recommendedName>
        <fullName evidence="3">MalT-like TPR region domain-containing protein</fullName>
    </recommendedName>
</protein>
<reference evidence="1" key="1">
    <citation type="submission" date="2020-02" db="EMBL/GenBank/DDBJ databases">
        <authorList>
            <person name="Palmer J.M."/>
        </authorList>
    </citation>
    <scope>NUCLEOTIDE SEQUENCE</scope>
    <source>
        <strain evidence="1">EPUS1.4</strain>
        <tissue evidence="1">Thallus</tissue>
    </source>
</reference>
<evidence type="ECO:0000313" key="2">
    <source>
        <dbReference type="Proteomes" id="UP000606974"/>
    </source>
</evidence>
<keyword evidence="2" id="KW-1185">Reference proteome</keyword>
<dbReference type="EMBL" id="JAACFV010000042">
    <property type="protein sequence ID" value="KAF7509340.1"/>
    <property type="molecule type" value="Genomic_DNA"/>
</dbReference>
<dbReference type="AlphaFoldDB" id="A0A8H7AHR7"/>
<dbReference type="OrthoDB" id="6161812at2759"/>
<evidence type="ECO:0000313" key="1">
    <source>
        <dbReference type="EMBL" id="KAF7509340.1"/>
    </source>
</evidence>
<gene>
    <name evidence="1" type="ORF">GJ744_008063</name>
</gene>
<dbReference type="SUPFAM" id="SSF48452">
    <property type="entry name" value="TPR-like"/>
    <property type="match status" value="1"/>
</dbReference>
<accession>A0A8H7AHR7</accession>
<name>A0A8H7AHR7_9EURO</name>
<organism evidence="1 2">
    <name type="scientific">Endocarpon pusillum</name>
    <dbReference type="NCBI Taxonomy" id="364733"/>
    <lineage>
        <taxon>Eukaryota</taxon>
        <taxon>Fungi</taxon>
        <taxon>Dikarya</taxon>
        <taxon>Ascomycota</taxon>
        <taxon>Pezizomycotina</taxon>
        <taxon>Eurotiomycetes</taxon>
        <taxon>Chaetothyriomycetidae</taxon>
        <taxon>Verrucariales</taxon>
        <taxon>Verrucariaceae</taxon>
        <taxon>Endocarpon</taxon>
    </lineage>
</organism>
<sequence length="187" mass="20827">MARTWFIYSMAYLRAGDADNSLEALKKCWEQQGLTQDDVEESRYPKHSGDLVLLLRIEAAKGNKELALQLVSMTISIRKEILGDKGPRVADSMYIMAGMLRDDGRDAVAAELLRETVDMGRGMLEMRPQVARALWTLGRIEEGFGNTLEADKLKSDAKVIRSQIEGREGKDEDSDAGFASLVAYLLP</sequence>
<dbReference type="Gene3D" id="1.25.40.10">
    <property type="entry name" value="Tetratricopeptide repeat domain"/>
    <property type="match status" value="1"/>
</dbReference>
<dbReference type="InterPro" id="IPR011990">
    <property type="entry name" value="TPR-like_helical_dom_sf"/>
</dbReference>
<comment type="caution">
    <text evidence="1">The sequence shown here is derived from an EMBL/GenBank/DDBJ whole genome shotgun (WGS) entry which is preliminary data.</text>
</comment>
<proteinExistence type="predicted"/>
<dbReference type="Proteomes" id="UP000606974">
    <property type="component" value="Unassembled WGS sequence"/>
</dbReference>
<evidence type="ECO:0008006" key="3">
    <source>
        <dbReference type="Google" id="ProtNLM"/>
    </source>
</evidence>